<dbReference type="GO" id="GO:0016197">
    <property type="term" value="P:endosomal transport"/>
    <property type="evidence" value="ECO:0007669"/>
    <property type="project" value="InterPro"/>
</dbReference>
<evidence type="ECO:0000256" key="2">
    <source>
        <dbReference type="ARBA" id="ARBA00022707"/>
    </source>
</evidence>
<gene>
    <name evidence="7" type="ORF">EJ04DRAFT_512514</name>
</gene>
<sequence>MGICSSCLGLGRRPSDAEHSDSSHLLGDPYQPGYGSMNPAGTHGAPQLDPEEIRRQRDALERICAQASDKLIDVSQAHFADDGPKMISEYPRLFTDRFAPSALQLSRPASVNSSPDEDETAWLGHVAGTAADTDGKWERVRPTHPGALTIQFGDGLA</sequence>
<keyword evidence="8" id="KW-1185">Reference proteome</keyword>
<dbReference type="OrthoDB" id="5299893at2759"/>
<evidence type="ECO:0000313" key="7">
    <source>
        <dbReference type="EMBL" id="KAF2734390.1"/>
    </source>
</evidence>
<dbReference type="GO" id="GO:0001919">
    <property type="term" value="P:regulation of receptor recycling"/>
    <property type="evidence" value="ECO:0007669"/>
    <property type="project" value="InterPro"/>
</dbReference>
<dbReference type="GO" id="GO:0031902">
    <property type="term" value="C:late endosome membrane"/>
    <property type="evidence" value="ECO:0007669"/>
    <property type="project" value="InterPro"/>
</dbReference>
<name>A0A9P4QXR6_9PLEO</name>
<keyword evidence="4" id="KW-0564">Palmitate</keyword>
<dbReference type="AlphaFoldDB" id="A0A9P4QXR6"/>
<organism evidence="7 8">
    <name type="scientific">Polyplosphaeria fusca</name>
    <dbReference type="NCBI Taxonomy" id="682080"/>
    <lineage>
        <taxon>Eukaryota</taxon>
        <taxon>Fungi</taxon>
        <taxon>Dikarya</taxon>
        <taxon>Ascomycota</taxon>
        <taxon>Pezizomycotina</taxon>
        <taxon>Dothideomycetes</taxon>
        <taxon>Pleosporomycetidae</taxon>
        <taxon>Pleosporales</taxon>
        <taxon>Tetraplosphaeriaceae</taxon>
        <taxon>Polyplosphaeria</taxon>
    </lineage>
</organism>
<dbReference type="Proteomes" id="UP000799444">
    <property type="component" value="Unassembled WGS sequence"/>
</dbReference>
<dbReference type="Pfam" id="PF15454">
    <property type="entry name" value="LAMTOR"/>
    <property type="match status" value="1"/>
</dbReference>
<dbReference type="InterPro" id="IPR028209">
    <property type="entry name" value="LAMTOR1/MEH1"/>
</dbReference>
<evidence type="ECO:0000256" key="3">
    <source>
        <dbReference type="ARBA" id="ARBA00023136"/>
    </source>
</evidence>
<evidence type="ECO:0000256" key="6">
    <source>
        <dbReference type="SAM" id="MobiDB-lite"/>
    </source>
</evidence>
<evidence type="ECO:0000313" key="8">
    <source>
        <dbReference type="Proteomes" id="UP000799444"/>
    </source>
</evidence>
<dbReference type="GO" id="GO:0043410">
    <property type="term" value="P:positive regulation of MAPK cascade"/>
    <property type="evidence" value="ECO:0007669"/>
    <property type="project" value="InterPro"/>
</dbReference>
<keyword evidence="5" id="KW-0449">Lipoprotein</keyword>
<feature type="compositionally biased region" description="Basic and acidic residues" evidence="6">
    <location>
        <begin position="13"/>
        <end position="22"/>
    </location>
</feature>
<comment type="subcellular location">
    <subcellularLocation>
        <location evidence="1">Endomembrane system</location>
    </subcellularLocation>
</comment>
<proteinExistence type="predicted"/>
<keyword evidence="3" id="KW-0472">Membrane</keyword>
<feature type="region of interest" description="Disordered" evidence="6">
    <location>
        <begin position="11"/>
        <end position="57"/>
    </location>
</feature>
<protein>
    <submittedName>
        <fullName evidence="7">Uncharacterized protein</fullName>
    </submittedName>
</protein>
<dbReference type="EMBL" id="ML996148">
    <property type="protein sequence ID" value="KAF2734390.1"/>
    <property type="molecule type" value="Genomic_DNA"/>
</dbReference>
<comment type="caution">
    <text evidence="7">The sequence shown here is derived from an EMBL/GenBank/DDBJ whole genome shotgun (WGS) entry which is preliminary data.</text>
</comment>
<accession>A0A9P4QXR6</accession>
<dbReference type="GO" id="GO:0045121">
    <property type="term" value="C:membrane raft"/>
    <property type="evidence" value="ECO:0007669"/>
    <property type="project" value="InterPro"/>
</dbReference>
<evidence type="ECO:0000256" key="5">
    <source>
        <dbReference type="ARBA" id="ARBA00023288"/>
    </source>
</evidence>
<dbReference type="GO" id="GO:0032008">
    <property type="term" value="P:positive regulation of TOR signaling"/>
    <property type="evidence" value="ECO:0007669"/>
    <property type="project" value="InterPro"/>
</dbReference>
<dbReference type="GO" id="GO:0071230">
    <property type="term" value="P:cellular response to amino acid stimulus"/>
    <property type="evidence" value="ECO:0007669"/>
    <property type="project" value="InterPro"/>
</dbReference>
<evidence type="ECO:0000256" key="4">
    <source>
        <dbReference type="ARBA" id="ARBA00023139"/>
    </source>
</evidence>
<reference evidence="7" key="1">
    <citation type="journal article" date="2020" name="Stud. Mycol.">
        <title>101 Dothideomycetes genomes: a test case for predicting lifestyles and emergence of pathogens.</title>
        <authorList>
            <person name="Haridas S."/>
            <person name="Albert R."/>
            <person name="Binder M."/>
            <person name="Bloem J."/>
            <person name="Labutti K."/>
            <person name="Salamov A."/>
            <person name="Andreopoulos B."/>
            <person name="Baker S."/>
            <person name="Barry K."/>
            <person name="Bills G."/>
            <person name="Bluhm B."/>
            <person name="Cannon C."/>
            <person name="Castanera R."/>
            <person name="Culley D."/>
            <person name="Daum C."/>
            <person name="Ezra D."/>
            <person name="Gonzalez J."/>
            <person name="Henrissat B."/>
            <person name="Kuo A."/>
            <person name="Liang C."/>
            <person name="Lipzen A."/>
            <person name="Lutzoni F."/>
            <person name="Magnuson J."/>
            <person name="Mondo S."/>
            <person name="Nolan M."/>
            <person name="Ohm R."/>
            <person name="Pangilinan J."/>
            <person name="Park H.-J."/>
            <person name="Ramirez L."/>
            <person name="Alfaro M."/>
            <person name="Sun H."/>
            <person name="Tritt A."/>
            <person name="Yoshinaga Y."/>
            <person name="Zwiers L.-H."/>
            <person name="Turgeon B."/>
            <person name="Goodwin S."/>
            <person name="Spatafora J."/>
            <person name="Crous P."/>
            <person name="Grigoriev I."/>
        </authorList>
    </citation>
    <scope>NUCLEOTIDE SEQUENCE</scope>
    <source>
        <strain evidence="7">CBS 125425</strain>
    </source>
</reference>
<dbReference type="GO" id="GO:0071986">
    <property type="term" value="C:Ragulator complex"/>
    <property type="evidence" value="ECO:0007669"/>
    <property type="project" value="InterPro"/>
</dbReference>
<evidence type="ECO:0000256" key="1">
    <source>
        <dbReference type="ARBA" id="ARBA00004308"/>
    </source>
</evidence>
<keyword evidence="2" id="KW-0519">Myristate</keyword>